<organism evidence="2">
    <name type="scientific">Heligmosomoides polygyrus</name>
    <name type="common">Parasitic roundworm</name>
    <dbReference type="NCBI Taxonomy" id="6339"/>
    <lineage>
        <taxon>Eukaryota</taxon>
        <taxon>Metazoa</taxon>
        <taxon>Ecdysozoa</taxon>
        <taxon>Nematoda</taxon>
        <taxon>Chromadorea</taxon>
        <taxon>Rhabditida</taxon>
        <taxon>Rhabditina</taxon>
        <taxon>Rhabditomorpha</taxon>
        <taxon>Strongyloidea</taxon>
        <taxon>Heligmosomidae</taxon>
        <taxon>Heligmosomoides</taxon>
    </lineage>
</organism>
<evidence type="ECO:0000256" key="1">
    <source>
        <dbReference type="SAM" id="MobiDB-lite"/>
    </source>
</evidence>
<feature type="region of interest" description="Disordered" evidence="1">
    <location>
        <begin position="54"/>
        <end position="79"/>
    </location>
</feature>
<gene>
    <name evidence="2" type="ORF">HPBE_LOCUS5364</name>
</gene>
<sequence length="232" mass="25860">MAGRRTQRLGEKSPNIEDVQGSRRQVCPRKCRRFYDAENSYQAFHGSFPLQRSVGRKVSGSKQRRRITKTTSTGDSWKKRRRRERLLAEIGFTEHTPHTHTLTPTDGDSARRLMACRIRAITSGARRETGLEESSLKASSVCHLRSDRFQTDVRISSSIPTATYYAIVCSSSVKLARTPTSESSAIATPAVRSVSASFCGFTDEGEVQNVVNSFNGMDFSGRSLRVNFASKN</sequence>
<reference evidence="2" key="1">
    <citation type="submission" date="2018-11" db="EMBL/GenBank/DDBJ databases">
        <authorList>
            <consortium name="Pathogen Informatics"/>
        </authorList>
    </citation>
    <scope>NUCLEOTIDE SEQUENCE [LARGE SCALE GENOMIC DNA]</scope>
</reference>
<dbReference type="GO" id="GO:0003676">
    <property type="term" value="F:nucleic acid binding"/>
    <property type="evidence" value="ECO:0007669"/>
    <property type="project" value="InterPro"/>
</dbReference>
<dbReference type="OrthoDB" id="272703at2759"/>
<dbReference type="EMBL" id="UZAH01025457">
    <property type="protein sequence ID" value="VDO64285.1"/>
    <property type="molecule type" value="Genomic_DNA"/>
</dbReference>
<accession>A0A3P8AUU7</accession>
<evidence type="ECO:0008006" key="3">
    <source>
        <dbReference type="Google" id="ProtNLM"/>
    </source>
</evidence>
<dbReference type="SUPFAM" id="SSF54928">
    <property type="entry name" value="RNA-binding domain, RBD"/>
    <property type="match status" value="1"/>
</dbReference>
<proteinExistence type="predicted"/>
<evidence type="ECO:0000313" key="2">
    <source>
        <dbReference type="EMBL" id="VDO64285.1"/>
    </source>
</evidence>
<dbReference type="InterPro" id="IPR035979">
    <property type="entry name" value="RBD_domain_sf"/>
</dbReference>
<name>A0A3P8AUU7_HELPZ</name>
<dbReference type="AlphaFoldDB" id="A0A3P8AUU7"/>
<protein>
    <recommendedName>
        <fullName evidence="3">RRM domain-containing protein</fullName>
    </recommendedName>
</protein>
<feature type="region of interest" description="Disordered" evidence="1">
    <location>
        <begin position="1"/>
        <end position="23"/>
    </location>
</feature>